<evidence type="ECO:0000313" key="2">
    <source>
        <dbReference type="EMBL" id="GES18934.1"/>
    </source>
</evidence>
<sequence length="142" mass="15132">MRRILHLLATITLTVGLMAGATAGAQAATAGAPTTALGLTSFGLDCGHWYNATCNLYFSRSLTRKLAKLPSIGRSSLGECNKLSDWKAKAACFGLVVVARSVQKTVKTAAKNNQCLKIRFQKAAPAVIVGWWPSGSQKYCKN</sequence>
<gene>
    <name evidence="2" type="ORF">Aple_018290</name>
</gene>
<feature type="chain" id="PRO_5024394804" evidence="1">
    <location>
        <begin position="28"/>
        <end position="142"/>
    </location>
</feature>
<dbReference type="AlphaFoldDB" id="A0A5M3XCL6"/>
<keyword evidence="3" id="KW-1185">Reference proteome</keyword>
<feature type="signal peptide" evidence="1">
    <location>
        <begin position="1"/>
        <end position="27"/>
    </location>
</feature>
<protein>
    <submittedName>
        <fullName evidence="2">Uncharacterized protein</fullName>
    </submittedName>
</protein>
<dbReference type="EMBL" id="BLAF01000009">
    <property type="protein sequence ID" value="GES18934.1"/>
    <property type="molecule type" value="Genomic_DNA"/>
</dbReference>
<name>A0A5M3XCL6_9ACTN</name>
<evidence type="ECO:0000256" key="1">
    <source>
        <dbReference type="SAM" id="SignalP"/>
    </source>
</evidence>
<evidence type="ECO:0000313" key="3">
    <source>
        <dbReference type="Proteomes" id="UP000377595"/>
    </source>
</evidence>
<keyword evidence="1" id="KW-0732">Signal</keyword>
<dbReference type="Proteomes" id="UP000377595">
    <property type="component" value="Unassembled WGS sequence"/>
</dbReference>
<dbReference type="OrthoDB" id="4412570at2"/>
<accession>A0A5M3XCL6</accession>
<proteinExistence type="predicted"/>
<reference evidence="2 3" key="1">
    <citation type="submission" date="2019-10" db="EMBL/GenBank/DDBJ databases">
        <title>Whole genome shotgun sequence of Acrocarpospora pleiomorpha NBRC 16267.</title>
        <authorList>
            <person name="Ichikawa N."/>
            <person name="Kimura A."/>
            <person name="Kitahashi Y."/>
            <person name="Komaki H."/>
            <person name="Oguchi A."/>
        </authorList>
    </citation>
    <scope>NUCLEOTIDE SEQUENCE [LARGE SCALE GENOMIC DNA]</scope>
    <source>
        <strain evidence="2 3">NBRC 16267</strain>
    </source>
</reference>
<dbReference type="RefSeq" id="WP_155344050.1">
    <property type="nucleotide sequence ID" value="NZ_BAAAHM010000004.1"/>
</dbReference>
<comment type="caution">
    <text evidence="2">The sequence shown here is derived from an EMBL/GenBank/DDBJ whole genome shotgun (WGS) entry which is preliminary data.</text>
</comment>
<organism evidence="2 3">
    <name type="scientific">Acrocarpospora pleiomorpha</name>
    <dbReference type="NCBI Taxonomy" id="90975"/>
    <lineage>
        <taxon>Bacteria</taxon>
        <taxon>Bacillati</taxon>
        <taxon>Actinomycetota</taxon>
        <taxon>Actinomycetes</taxon>
        <taxon>Streptosporangiales</taxon>
        <taxon>Streptosporangiaceae</taxon>
        <taxon>Acrocarpospora</taxon>
    </lineage>
</organism>